<accession>A0A1R4AC17</accession>
<dbReference type="Proteomes" id="UP000002899">
    <property type="component" value="Chromosome III"/>
</dbReference>
<reference evidence="1 2" key="2">
    <citation type="journal article" date="2013" name="PLoS ONE">
        <title>Whole genome mapping and re-organization of the nuclear and mitochondrial genomes of Babesia microti isolates.</title>
        <authorList>
            <person name="Cornillot E."/>
            <person name="Dassouli A."/>
            <person name="Garg A."/>
            <person name="Pachikara N."/>
            <person name="Randazzo S."/>
            <person name="Depoix D."/>
            <person name="Carcy B."/>
            <person name="Delbecq S."/>
            <person name="Frutos R."/>
            <person name="Silva J.C."/>
            <person name="Sutton R."/>
            <person name="Krause P.J."/>
            <person name="Mamoun C.B."/>
        </authorList>
    </citation>
    <scope>NUCLEOTIDE SEQUENCE [LARGE SCALE GENOMIC DNA]</scope>
    <source>
        <strain evidence="1 2">RI</strain>
    </source>
</reference>
<reference evidence="1 2" key="1">
    <citation type="journal article" date="2012" name="Nucleic Acids Res.">
        <title>Sequencing of the smallest Apicomplexan genome from the human pathogen Babesia microti.</title>
        <authorList>
            <person name="Cornillot E."/>
            <person name="Hadj-Kaddour K."/>
            <person name="Dassouli A."/>
            <person name="Noel B."/>
            <person name="Ranwez V."/>
            <person name="Vacherie B."/>
            <person name="Augagneur Y."/>
            <person name="Bres V."/>
            <person name="Duclos A."/>
            <person name="Randazzo S."/>
            <person name="Carcy B."/>
            <person name="Debierre-Grockiego F."/>
            <person name="Delbecq S."/>
            <person name="Moubri-Menage K."/>
            <person name="Shams-Eldin H."/>
            <person name="Usmani-Brown S."/>
            <person name="Bringaud F."/>
            <person name="Wincker P."/>
            <person name="Vivares C.P."/>
            <person name="Schwarz R.T."/>
            <person name="Schetters T.P."/>
            <person name="Krause P.J."/>
            <person name="Gorenflot A."/>
            <person name="Berry V."/>
            <person name="Barbe V."/>
            <person name="Ben Mamoun C."/>
        </authorList>
    </citation>
    <scope>NUCLEOTIDE SEQUENCE [LARGE SCALE GENOMIC DNA]</scope>
    <source>
        <strain evidence="1 2">RI</strain>
    </source>
</reference>
<dbReference type="KEGG" id="bmic:BMR1_03g02645"/>
<dbReference type="GeneID" id="24425171"/>
<name>A0A1R4AC17_BABMR</name>
<evidence type="ECO:0000313" key="1">
    <source>
        <dbReference type="EMBL" id="SJK86485.1"/>
    </source>
</evidence>
<evidence type="ECO:0000313" key="2">
    <source>
        <dbReference type="Proteomes" id="UP000002899"/>
    </source>
</evidence>
<sequence length="376" mass="43791">MDFSDEPQVDTENVEYFETDPFDTSEQYDFGVTTKKSVSEKVRLQLSDFYSDETHLNRDLLWKYLIYINLLREKEMNYSDYHIHCHEKLKEALEKAKMQITQGMINQPLEVDDLDAFFDELESKIDKFASKCVDCLEYKLHPSSIQITDTLCVYGPVVISVLSQLKTLTLRLRESKRRKLAKCTGKLLECMKQVGMAICDARHGDFKSKTFDLTSKMNDMQGRNDFFMQYRSNLILRYLDQRDSIVEFLNSTNAEAIIGDPDFNFSSEFLHLLQFHGDFTENVILHNESSQPKQETTSRMHEDLDTAQLQEKTSPQIEFIEMDTNSTELQNDSNDTQVASQIDTKALELARNKAAAILRKKRELQRKIQMQSESHM</sequence>
<organism evidence="1 2">
    <name type="scientific">Babesia microti (strain RI)</name>
    <dbReference type="NCBI Taxonomy" id="1133968"/>
    <lineage>
        <taxon>Eukaryota</taxon>
        <taxon>Sar</taxon>
        <taxon>Alveolata</taxon>
        <taxon>Apicomplexa</taxon>
        <taxon>Aconoidasida</taxon>
        <taxon>Piroplasmida</taxon>
        <taxon>Babesiidae</taxon>
        <taxon>Babesia</taxon>
    </lineage>
</organism>
<reference evidence="1 2" key="3">
    <citation type="journal article" date="2016" name="Sci. Rep.">
        <title>Genome-wide diversity and gene expression profiling of Babesia microti isolates identify polymorphic genes that mediate host-pathogen interactions.</title>
        <authorList>
            <person name="Silva J.C."/>
            <person name="Cornillot E."/>
            <person name="McCracken C."/>
            <person name="Usmani-Brown S."/>
            <person name="Dwivedi A."/>
            <person name="Ifeonu O.O."/>
            <person name="Crabtree J."/>
            <person name="Gotia H.T."/>
            <person name="Virji A.Z."/>
            <person name="Reynes C."/>
            <person name="Colinge J."/>
            <person name="Kumar V."/>
            <person name="Lawres L."/>
            <person name="Pazzi J.E."/>
            <person name="Pablo J.V."/>
            <person name="Hung C."/>
            <person name="Brancato J."/>
            <person name="Kumari P."/>
            <person name="Orvis J."/>
            <person name="Tretina K."/>
            <person name="Chibucos M."/>
            <person name="Ott S."/>
            <person name="Sadzewicz L."/>
            <person name="Sengamalay N."/>
            <person name="Shetty A.C."/>
            <person name="Su Q."/>
            <person name="Tallon L."/>
            <person name="Fraser C.M."/>
            <person name="Frutos R."/>
            <person name="Molina D.M."/>
            <person name="Krause P.J."/>
            <person name="Ben Mamoun C."/>
        </authorList>
    </citation>
    <scope>NUCLEOTIDE SEQUENCE [LARGE SCALE GENOMIC DNA]</scope>
    <source>
        <strain evidence="1 2">RI</strain>
    </source>
</reference>
<proteinExistence type="predicted"/>
<protein>
    <submittedName>
        <fullName evidence="1">Uncharacterized protein</fullName>
    </submittedName>
</protein>
<dbReference type="AlphaFoldDB" id="A0A1R4AC17"/>
<dbReference type="EMBL" id="LN871598">
    <property type="protein sequence ID" value="SJK86485.1"/>
    <property type="molecule type" value="Genomic_DNA"/>
</dbReference>
<keyword evidence="2" id="KW-1185">Reference proteome</keyword>
<dbReference type="VEuPathDB" id="PiroplasmaDB:BMR1_03g02645"/>
<dbReference type="RefSeq" id="XP_021338640.1">
    <property type="nucleotide sequence ID" value="XM_021482080.1"/>
</dbReference>